<gene>
    <name evidence="2" type="ORF">GWO12_11225</name>
</gene>
<feature type="transmembrane region" description="Helical" evidence="1">
    <location>
        <begin position="21"/>
        <end position="40"/>
    </location>
</feature>
<accession>A0AAE4Z9B8</accession>
<keyword evidence="1" id="KW-0472">Membrane</keyword>
<organism evidence="2 3">
    <name type="scientific">Candidatus Kutchimonas denitrificans</name>
    <dbReference type="NCBI Taxonomy" id="3056748"/>
    <lineage>
        <taxon>Bacteria</taxon>
        <taxon>Pseudomonadati</taxon>
        <taxon>Gemmatimonadota</taxon>
        <taxon>Gemmatimonadia</taxon>
        <taxon>Candidatus Palauibacterales</taxon>
        <taxon>Candidatus Palauibacteraceae</taxon>
        <taxon>Candidatus Kutchimonas</taxon>
    </lineage>
</organism>
<proteinExistence type="predicted"/>
<evidence type="ECO:0000313" key="3">
    <source>
        <dbReference type="Proteomes" id="UP000702544"/>
    </source>
</evidence>
<sequence>MAQTNGWSPTSRRRGFTLVELLIGLVLGVLVIGAAITFLIHNLRILEGSDTRENVARNLRYVGVLLRQDLHRAGVDLKSSTSYGTVATWPGAPNDTLVLLHVPYVPEPAPAHNLDPTANMGIDPPPGEGTCGSLCVDLLKEPGSLLLQVGDLARLQVWNSRRLVIVDAIDIVSPTQFQVTFRDTPLLLRQPGALSDDFELKLGQGYLQELSPAVYYVDDGGRLIRATELNLDGTPNGQVAVHNVEEFELRLMFADGDEHEDADPNDTDDTNDYDDVVGVKVRVTLTASRVDPRVNNGELVRMTNEWKIAPRNLRYEKNRP</sequence>
<keyword evidence="1" id="KW-1133">Transmembrane helix</keyword>
<dbReference type="Pfam" id="PF07963">
    <property type="entry name" value="N_methyl"/>
    <property type="match status" value="1"/>
</dbReference>
<keyword evidence="1" id="KW-0812">Transmembrane</keyword>
<dbReference type="InterPro" id="IPR012902">
    <property type="entry name" value="N_methyl_site"/>
</dbReference>
<reference evidence="2 3" key="1">
    <citation type="submission" date="2020-01" db="EMBL/GenBank/DDBJ databases">
        <title>Genomes assembled from Gulf of Kutch pelagic sediment metagenomes.</title>
        <authorList>
            <person name="Chandrashekar M."/>
            <person name="Mahajan M.S."/>
            <person name="Dave K.J."/>
            <person name="Vatsa P."/>
            <person name="Nathani N.M."/>
        </authorList>
    </citation>
    <scope>NUCLEOTIDE SEQUENCE [LARGE SCALE GENOMIC DNA]</scope>
    <source>
        <strain evidence="2">KS3-K002</strain>
    </source>
</reference>
<evidence type="ECO:0000256" key="1">
    <source>
        <dbReference type="SAM" id="Phobius"/>
    </source>
</evidence>
<dbReference type="EMBL" id="JAACAK010000088">
    <property type="protein sequence ID" value="NIR75664.1"/>
    <property type="molecule type" value="Genomic_DNA"/>
</dbReference>
<dbReference type="NCBIfam" id="TIGR02532">
    <property type="entry name" value="IV_pilin_GFxxxE"/>
    <property type="match status" value="1"/>
</dbReference>
<protein>
    <submittedName>
        <fullName evidence="2">Prepilin-type N-terminal cleavage/methylation domain-containing protein</fullName>
    </submittedName>
</protein>
<dbReference type="PROSITE" id="PS00409">
    <property type="entry name" value="PROKAR_NTER_METHYL"/>
    <property type="match status" value="1"/>
</dbReference>
<comment type="caution">
    <text evidence="2">The sequence shown here is derived from an EMBL/GenBank/DDBJ whole genome shotgun (WGS) entry which is preliminary data.</text>
</comment>
<name>A0AAE4Z9B8_9BACT</name>
<dbReference type="Proteomes" id="UP000702544">
    <property type="component" value="Unassembled WGS sequence"/>
</dbReference>
<dbReference type="AlphaFoldDB" id="A0AAE4Z9B8"/>
<evidence type="ECO:0000313" key="2">
    <source>
        <dbReference type="EMBL" id="NIR75664.1"/>
    </source>
</evidence>